<reference evidence="2" key="1">
    <citation type="journal article" date="2023" name="Nat. Plants">
        <title>Single-cell RNA sequencing provides a high-resolution roadmap for understanding the multicellular compartmentation of specialized metabolism.</title>
        <authorList>
            <person name="Sun S."/>
            <person name="Shen X."/>
            <person name="Li Y."/>
            <person name="Li Y."/>
            <person name="Wang S."/>
            <person name="Li R."/>
            <person name="Zhang H."/>
            <person name="Shen G."/>
            <person name="Guo B."/>
            <person name="Wei J."/>
            <person name="Xu J."/>
            <person name="St-Pierre B."/>
            <person name="Chen S."/>
            <person name="Sun C."/>
        </authorList>
    </citation>
    <scope>NUCLEOTIDE SEQUENCE [LARGE SCALE GENOMIC DNA]</scope>
</reference>
<evidence type="ECO:0000313" key="2">
    <source>
        <dbReference type="Proteomes" id="UP001060085"/>
    </source>
</evidence>
<sequence length="495" mass="55830">MHISSRIAFMSSSIPKTLFFLCFCVLLFALIPCINANEKSQQEESDRVLKLPGQPTSPHISQFSGYITVNQSHGRALFYWFFEAQSDPANKPLLLWLNGGPGCSSIGYGAVSELGPLRVAKDGASLTFNNYSWNKEANLLFLESPIGVGFSYTNESSDMSKLDDKFVAEDAYNFVVNWLERFPHYKTHDLYISGESYAGHYVPQLAELLYDHNKYTAKYPLINLKGFIVGNPETDDYYDYKGLLEFAWSHAVISDQEYETAKQACDFKVSLWSNECNVAMGIVFNKYKEIDIYNIYAPSCLINTTSSANTMPNENHFSHSKVQSDGGMRRMRFIAGGGYDPCYSNHAQDYFNRIDVQTALHANARVAVNATVKWQVCNDFVFKAYNYNVFSILPIYKKLIEGGLKIWIYSGDIDGRVPVIGSRYCIEALQLPLKSAWRSWYHNHQVGGRIVEYKGLSFVTVRGAGHLVPLNKPSEALALIHSFLLGETLPFSPNQ</sequence>
<comment type="caution">
    <text evidence="1">The sequence shown here is derived from an EMBL/GenBank/DDBJ whole genome shotgun (WGS) entry which is preliminary data.</text>
</comment>
<dbReference type="EMBL" id="CM044708">
    <property type="protein sequence ID" value="KAI5650957.1"/>
    <property type="molecule type" value="Genomic_DNA"/>
</dbReference>
<dbReference type="Proteomes" id="UP001060085">
    <property type="component" value="Linkage Group LG08"/>
</dbReference>
<proteinExistence type="predicted"/>
<evidence type="ECO:0000313" key="1">
    <source>
        <dbReference type="EMBL" id="KAI5650957.1"/>
    </source>
</evidence>
<name>A0ACB9ZXK6_CATRO</name>
<organism evidence="1 2">
    <name type="scientific">Catharanthus roseus</name>
    <name type="common">Madagascar periwinkle</name>
    <name type="synonym">Vinca rosea</name>
    <dbReference type="NCBI Taxonomy" id="4058"/>
    <lineage>
        <taxon>Eukaryota</taxon>
        <taxon>Viridiplantae</taxon>
        <taxon>Streptophyta</taxon>
        <taxon>Embryophyta</taxon>
        <taxon>Tracheophyta</taxon>
        <taxon>Spermatophyta</taxon>
        <taxon>Magnoliopsida</taxon>
        <taxon>eudicotyledons</taxon>
        <taxon>Gunneridae</taxon>
        <taxon>Pentapetalae</taxon>
        <taxon>asterids</taxon>
        <taxon>lamiids</taxon>
        <taxon>Gentianales</taxon>
        <taxon>Apocynaceae</taxon>
        <taxon>Rauvolfioideae</taxon>
        <taxon>Vinceae</taxon>
        <taxon>Catharanthinae</taxon>
        <taxon>Catharanthus</taxon>
    </lineage>
</organism>
<protein>
    <submittedName>
        <fullName evidence="1">Uncharacterized protein</fullName>
    </submittedName>
</protein>
<gene>
    <name evidence="1" type="ORF">M9H77_36962</name>
</gene>
<accession>A0ACB9ZXK6</accession>
<keyword evidence="2" id="KW-1185">Reference proteome</keyword>